<dbReference type="InterPro" id="IPR014729">
    <property type="entry name" value="Rossmann-like_a/b/a_fold"/>
</dbReference>
<dbReference type="Pfam" id="PF00133">
    <property type="entry name" value="tRNA-synt_1"/>
    <property type="match status" value="1"/>
</dbReference>
<evidence type="ECO:0000256" key="2">
    <source>
        <dbReference type="ARBA" id="ARBA00004496"/>
    </source>
</evidence>
<evidence type="ECO:0000256" key="9">
    <source>
        <dbReference type="ARBA" id="ARBA00022833"/>
    </source>
</evidence>
<dbReference type="NCBIfam" id="TIGR00392">
    <property type="entry name" value="ileS"/>
    <property type="match status" value="1"/>
</dbReference>
<feature type="domain" description="Aminoacyl-tRNA synthetase class Ia" evidence="16">
    <location>
        <begin position="24"/>
        <end position="667"/>
    </location>
</feature>
<feature type="short sequence motif" description="'HIGH' region" evidence="15">
    <location>
        <begin position="54"/>
        <end position="64"/>
    </location>
</feature>
<keyword evidence="8 15" id="KW-0547">Nucleotide-binding</keyword>
<dbReference type="PROSITE" id="PS00178">
    <property type="entry name" value="AA_TRNA_LIGASE_I"/>
    <property type="match status" value="1"/>
</dbReference>
<keyword evidence="6 15" id="KW-0436">Ligase</keyword>
<evidence type="ECO:0000256" key="10">
    <source>
        <dbReference type="ARBA" id="ARBA00022840"/>
    </source>
</evidence>
<dbReference type="FunFam" id="3.40.50.620:FF:000075">
    <property type="entry name" value="Isoleucine--tRNA ligase"/>
    <property type="match status" value="1"/>
</dbReference>
<evidence type="ECO:0000256" key="6">
    <source>
        <dbReference type="ARBA" id="ARBA00022598"/>
    </source>
</evidence>
<organism evidence="18 19">
    <name type="scientific">Candidatus Curtissbacteria bacterium RBG_13_40_7</name>
    <dbReference type="NCBI Taxonomy" id="1797706"/>
    <lineage>
        <taxon>Bacteria</taxon>
        <taxon>Candidatus Curtissiibacteriota</taxon>
    </lineage>
</organism>
<dbReference type="InterPro" id="IPR002300">
    <property type="entry name" value="aa-tRNA-synth_Ia"/>
</dbReference>
<comment type="subunit">
    <text evidence="4 15">Monomer.</text>
</comment>
<comment type="domain">
    <text evidence="15">IleRS has two distinct active sites: one for aminoacylation and one for editing. The misactivated valine is translocated from the active site to the editing site, which sterically excludes the correctly activated isoleucine. The single editing site contains two valyl binding pockets, one specific for each substrate (Val-AMP or Val-tRNA(Ile)).</text>
</comment>
<dbReference type="HAMAP" id="MF_02003">
    <property type="entry name" value="Ile_tRNA_synth_type2"/>
    <property type="match status" value="1"/>
</dbReference>
<evidence type="ECO:0000256" key="3">
    <source>
        <dbReference type="ARBA" id="ARBA00007078"/>
    </source>
</evidence>
<comment type="cofactor">
    <cofactor evidence="1 15">
        <name>Zn(2+)</name>
        <dbReference type="ChEBI" id="CHEBI:29105"/>
    </cofactor>
</comment>
<keyword evidence="5 15" id="KW-0963">Cytoplasm</keyword>
<dbReference type="GO" id="GO:0000049">
    <property type="term" value="F:tRNA binding"/>
    <property type="evidence" value="ECO:0007669"/>
    <property type="project" value="InterPro"/>
</dbReference>
<dbReference type="InterPro" id="IPR009008">
    <property type="entry name" value="Val/Leu/Ile-tRNA-synth_edit"/>
</dbReference>
<dbReference type="Pfam" id="PF08264">
    <property type="entry name" value="Anticodon_1"/>
    <property type="match status" value="1"/>
</dbReference>
<dbReference type="GO" id="GO:0008270">
    <property type="term" value="F:zinc ion binding"/>
    <property type="evidence" value="ECO:0007669"/>
    <property type="project" value="UniProtKB-UniRule"/>
</dbReference>
<evidence type="ECO:0000256" key="11">
    <source>
        <dbReference type="ARBA" id="ARBA00022917"/>
    </source>
</evidence>
<comment type="function">
    <text evidence="13 15">Catalyzes the attachment of isoleucine to tRNA(Ile). As IleRS can inadvertently accommodate and process structurally similar amino acids such as valine, to avoid such errors it has two additional distinct tRNA(Ile)-dependent editing activities. One activity is designated as 'pretransfer' editing and involves the hydrolysis of activated Val-AMP. The other activity is designated 'posttransfer' editing and involves deacylation of mischarged Val-tRNA(Ile).</text>
</comment>
<dbReference type="Proteomes" id="UP000179252">
    <property type="component" value="Unassembled WGS sequence"/>
</dbReference>
<accession>A0A1F5FYB7</accession>
<dbReference type="EMBL" id="MFAU01000016">
    <property type="protein sequence ID" value="OGD84613.1"/>
    <property type="molecule type" value="Genomic_DNA"/>
</dbReference>
<dbReference type="EC" id="6.1.1.5" evidence="15"/>
<dbReference type="SUPFAM" id="SSF47323">
    <property type="entry name" value="Anticodon-binding domain of a subclass of class I aminoacyl-tRNA synthetases"/>
    <property type="match status" value="1"/>
</dbReference>
<feature type="short sequence motif" description="'KMSKS' region" evidence="15">
    <location>
        <begin position="629"/>
        <end position="633"/>
    </location>
</feature>
<dbReference type="InterPro" id="IPR001412">
    <property type="entry name" value="aa-tRNA-synth_I_CS"/>
</dbReference>
<dbReference type="PANTHER" id="PTHR42780">
    <property type="entry name" value="SOLEUCYL-TRNA SYNTHETASE"/>
    <property type="match status" value="1"/>
</dbReference>
<reference evidence="18 19" key="1">
    <citation type="journal article" date="2016" name="Nat. Commun.">
        <title>Thousands of microbial genomes shed light on interconnected biogeochemical processes in an aquifer system.</title>
        <authorList>
            <person name="Anantharaman K."/>
            <person name="Brown C.T."/>
            <person name="Hug L.A."/>
            <person name="Sharon I."/>
            <person name="Castelle C.J."/>
            <person name="Probst A.J."/>
            <person name="Thomas B.C."/>
            <person name="Singh A."/>
            <person name="Wilkins M.J."/>
            <person name="Karaoz U."/>
            <person name="Brodie E.L."/>
            <person name="Williams K.H."/>
            <person name="Hubbard S.S."/>
            <person name="Banfield J.F."/>
        </authorList>
    </citation>
    <scope>NUCLEOTIDE SEQUENCE [LARGE SCALE GENOMIC DNA]</scope>
</reference>
<keyword evidence="12 15" id="KW-0030">Aminoacyl-tRNA synthetase</keyword>
<dbReference type="SUPFAM" id="SSF52374">
    <property type="entry name" value="Nucleotidylyl transferase"/>
    <property type="match status" value="1"/>
</dbReference>
<proteinExistence type="inferred from homology"/>
<feature type="domain" description="Methionyl/Valyl/Leucyl/Isoleucyl-tRNA synthetase anticodon-binding" evidence="17">
    <location>
        <begin position="717"/>
        <end position="863"/>
    </location>
</feature>
<evidence type="ECO:0000256" key="13">
    <source>
        <dbReference type="ARBA" id="ARBA00025217"/>
    </source>
</evidence>
<dbReference type="Gene3D" id="3.40.50.620">
    <property type="entry name" value="HUPs"/>
    <property type="match status" value="2"/>
</dbReference>
<dbReference type="PRINTS" id="PR00984">
    <property type="entry name" value="TRNASYNTHILE"/>
</dbReference>
<comment type="catalytic activity">
    <reaction evidence="14 15">
        <text>tRNA(Ile) + L-isoleucine + ATP = L-isoleucyl-tRNA(Ile) + AMP + diphosphate</text>
        <dbReference type="Rhea" id="RHEA:11060"/>
        <dbReference type="Rhea" id="RHEA-COMP:9666"/>
        <dbReference type="Rhea" id="RHEA-COMP:9695"/>
        <dbReference type="ChEBI" id="CHEBI:30616"/>
        <dbReference type="ChEBI" id="CHEBI:33019"/>
        <dbReference type="ChEBI" id="CHEBI:58045"/>
        <dbReference type="ChEBI" id="CHEBI:78442"/>
        <dbReference type="ChEBI" id="CHEBI:78528"/>
        <dbReference type="ChEBI" id="CHEBI:456215"/>
        <dbReference type="EC" id="6.1.1.5"/>
    </reaction>
</comment>
<evidence type="ECO:0000256" key="12">
    <source>
        <dbReference type="ARBA" id="ARBA00023146"/>
    </source>
</evidence>
<evidence type="ECO:0000259" key="17">
    <source>
        <dbReference type="Pfam" id="PF08264"/>
    </source>
</evidence>
<dbReference type="GO" id="GO:0006428">
    <property type="term" value="P:isoleucyl-tRNA aminoacylation"/>
    <property type="evidence" value="ECO:0007669"/>
    <property type="project" value="UniProtKB-UniRule"/>
</dbReference>
<comment type="subcellular location">
    <subcellularLocation>
        <location evidence="2 15">Cytoplasm</location>
    </subcellularLocation>
</comment>
<dbReference type="InterPro" id="IPR033709">
    <property type="entry name" value="Anticodon_Ile_ABEc"/>
</dbReference>
<dbReference type="GO" id="GO:0005737">
    <property type="term" value="C:cytoplasm"/>
    <property type="evidence" value="ECO:0007669"/>
    <property type="project" value="UniProtKB-SubCell"/>
</dbReference>
<gene>
    <name evidence="15" type="primary">ileS</name>
    <name evidence="18" type="ORF">A2165_02200</name>
</gene>
<dbReference type="InterPro" id="IPR009080">
    <property type="entry name" value="tRNAsynth_Ia_anticodon-bd"/>
</dbReference>
<evidence type="ECO:0000256" key="8">
    <source>
        <dbReference type="ARBA" id="ARBA00022741"/>
    </source>
</evidence>
<dbReference type="Pfam" id="PF19302">
    <property type="entry name" value="DUF5915"/>
    <property type="match status" value="1"/>
</dbReference>
<evidence type="ECO:0000256" key="15">
    <source>
        <dbReference type="HAMAP-Rule" id="MF_02003"/>
    </source>
</evidence>
<dbReference type="FunFam" id="3.40.50.620:FF:000063">
    <property type="entry name" value="Isoleucine--tRNA ligase"/>
    <property type="match status" value="1"/>
</dbReference>
<dbReference type="GO" id="GO:0004822">
    <property type="term" value="F:isoleucine-tRNA ligase activity"/>
    <property type="evidence" value="ECO:0007669"/>
    <property type="project" value="UniProtKB-UniRule"/>
</dbReference>
<dbReference type="AlphaFoldDB" id="A0A1F5FYB7"/>
<keyword evidence="9 15" id="KW-0862">Zinc</keyword>
<dbReference type="PANTHER" id="PTHR42780:SF1">
    <property type="entry name" value="ISOLEUCINE--TRNA LIGASE, CYTOPLASMIC"/>
    <property type="match status" value="1"/>
</dbReference>
<dbReference type="SUPFAM" id="SSF50677">
    <property type="entry name" value="ValRS/IleRS/LeuRS editing domain"/>
    <property type="match status" value="1"/>
</dbReference>
<evidence type="ECO:0000259" key="16">
    <source>
        <dbReference type="Pfam" id="PF00133"/>
    </source>
</evidence>
<evidence type="ECO:0000256" key="5">
    <source>
        <dbReference type="ARBA" id="ARBA00022490"/>
    </source>
</evidence>
<dbReference type="GO" id="GO:0005524">
    <property type="term" value="F:ATP binding"/>
    <property type="evidence" value="ECO:0007669"/>
    <property type="project" value="UniProtKB-UniRule"/>
</dbReference>
<dbReference type="InterPro" id="IPR013155">
    <property type="entry name" value="M/V/L/I-tRNA-synth_anticd-bd"/>
</dbReference>
<keyword evidence="7 15" id="KW-0479">Metal-binding</keyword>
<dbReference type="GO" id="GO:0002161">
    <property type="term" value="F:aminoacyl-tRNA deacylase activity"/>
    <property type="evidence" value="ECO:0007669"/>
    <property type="project" value="InterPro"/>
</dbReference>
<name>A0A1F5FYB7_9BACT</name>
<dbReference type="CDD" id="cd07961">
    <property type="entry name" value="Anticodon_Ia_Ile_ABEc"/>
    <property type="match status" value="1"/>
</dbReference>
<evidence type="ECO:0000256" key="7">
    <source>
        <dbReference type="ARBA" id="ARBA00022723"/>
    </source>
</evidence>
<evidence type="ECO:0000256" key="1">
    <source>
        <dbReference type="ARBA" id="ARBA00001947"/>
    </source>
</evidence>
<dbReference type="CDD" id="cd00818">
    <property type="entry name" value="IleRS_core"/>
    <property type="match status" value="1"/>
</dbReference>
<evidence type="ECO:0000313" key="19">
    <source>
        <dbReference type="Proteomes" id="UP000179252"/>
    </source>
</evidence>
<protein>
    <recommendedName>
        <fullName evidence="15">Isoleucine--tRNA ligase</fullName>
        <ecNumber evidence="15">6.1.1.5</ecNumber>
    </recommendedName>
    <alternativeName>
        <fullName evidence="15">Isoleucyl-tRNA synthetase</fullName>
        <shortName evidence="15">IleRS</shortName>
    </alternativeName>
</protein>
<comment type="similarity">
    <text evidence="3 15">Belongs to the class-I aminoacyl-tRNA synthetase family. IleS type 2 subfamily.</text>
</comment>
<comment type="caution">
    <text evidence="18">The sequence shown here is derived from an EMBL/GenBank/DDBJ whole genome shotgun (WGS) entry which is preliminary data.</text>
</comment>
<keyword evidence="11 15" id="KW-0648">Protein biosynthesis</keyword>
<dbReference type="InterPro" id="IPR002301">
    <property type="entry name" value="Ile-tRNA-ligase"/>
</dbReference>
<sequence>MASKKSKFKPVDPKINFPRIEEEILKFWQKEKIFEKSLGSRKSAKKFTFYDGPPFASGLPHYGHILAMTIKDAITRFKTMEGYFVSRRLGWDTHGLPVEYEVEKDLGISGKKDIEKMGVGKFNEACRNIVFRYTNEWEKTIDRMGRWADKKNTYATLNTDYMESIWWVFKSLWDKGLIYKGFRSMPYCPRCGTPLSNFETNQGYKDDVKDPSIYIKFRLKDDPGTFLLAWTTTPWTLPGNAALAVHPKIKYVKVKAGDDFLILAKERLSVLDDLRDPKEISVNNLIGKEYVPLFNFFQKDKKSGAKASYLLDPKDIQKDAYKVVQADFVSTEEGTGIVHIAPAFGEDDMELGKKENLPQIQPVDKNGEFTIEPYKGVFVKKADHQIIDYLKESQNLYKAETIKHTYPFCWRCETPLLYYAIPNWFVIVSEFRDQLVKNNKTIHWMPAHIQEGRFGNWLAEARDWSISRNRFWGTPLPVWQCEKCKEYQVFGSVKDLKEAGLNFDELVKDSKILFDGGKQKSTSYPVDLHRPYIDKLIARCQCGGKAKRISEVLDCWFESGSMPYAQDHYPFENKKAWEENFPADFIAEGLDQTRGWFYTLHVLASLLFDKPAFKNIIVNGIVVDKEGKKLSKRLRNYPEPEEVFKKHGADAMRFYLLASPASLAQDVRFSSEAVEEIVRRLFLILWNIYSFFVTYANLNKWSPDAANDPAESNNILDQWIISELNLLVKKSTDAADNYDLPGATRPIVDFVNDMSTWYIRRSRDRVGSNAKDPDNVNSFFQTSYYSLVTLCKLLAPYCPFISENIYKNLTGELSVHLASMPTVNNNQINLKLQKQMQKAREIVETAHALRKVTRVRVRQPLSKLLYPGERLPKEIEDLIADEINVKSAVNSKVKKIYLETKITKELKAEGEAREIVRQIQQTRKESGCQLDEKITVILPSWPKEFEDYIKKQTLAKQIIKGTGLAIKRN</sequence>
<dbReference type="InterPro" id="IPR023586">
    <property type="entry name" value="Ile-tRNA-ligase_type2"/>
</dbReference>
<dbReference type="Gene3D" id="1.10.730.10">
    <property type="entry name" value="Isoleucyl-tRNA Synthetase, Domain 1"/>
    <property type="match status" value="1"/>
</dbReference>
<keyword evidence="10 15" id="KW-0067">ATP-binding</keyword>
<evidence type="ECO:0000256" key="4">
    <source>
        <dbReference type="ARBA" id="ARBA00011245"/>
    </source>
</evidence>
<feature type="binding site" evidence="15">
    <location>
        <position position="632"/>
    </location>
    <ligand>
        <name>ATP</name>
        <dbReference type="ChEBI" id="CHEBI:30616"/>
    </ligand>
</feature>
<evidence type="ECO:0000313" key="18">
    <source>
        <dbReference type="EMBL" id="OGD84613.1"/>
    </source>
</evidence>
<evidence type="ECO:0000256" key="14">
    <source>
        <dbReference type="ARBA" id="ARBA00048359"/>
    </source>
</evidence>